<dbReference type="PROSITE" id="PS51257">
    <property type="entry name" value="PROKAR_LIPOPROTEIN"/>
    <property type="match status" value="1"/>
</dbReference>
<sequence length="121" mass="13623">MKKIIYTIVLLVIAVTLGCKSNDSNLSIRVKDTETEYTYNAVYPVSKTDELEKYIARELKNELPMDQNIDTKVSLLKGEEFRMKATEGALQIQLDKRNSSITGFIKLKKFTDGISAVLGSK</sequence>
<keyword evidence="2" id="KW-1185">Reference proteome</keyword>
<proteinExistence type="predicted"/>
<protein>
    <recommendedName>
        <fullName evidence="3">DUF4825 domain-containing protein</fullName>
    </recommendedName>
</protein>
<evidence type="ECO:0000313" key="2">
    <source>
        <dbReference type="Proteomes" id="UP001501081"/>
    </source>
</evidence>
<dbReference type="EMBL" id="BAABAK010000010">
    <property type="protein sequence ID" value="GAA3968078.1"/>
    <property type="molecule type" value="Genomic_DNA"/>
</dbReference>
<evidence type="ECO:0008006" key="3">
    <source>
        <dbReference type="Google" id="ProtNLM"/>
    </source>
</evidence>
<comment type="caution">
    <text evidence="1">The sequence shown here is derived from an EMBL/GenBank/DDBJ whole genome shotgun (WGS) entry which is preliminary data.</text>
</comment>
<dbReference type="RefSeq" id="WP_344766831.1">
    <property type="nucleotide sequence ID" value="NZ_BAABAK010000010.1"/>
</dbReference>
<evidence type="ECO:0000313" key="1">
    <source>
        <dbReference type="EMBL" id="GAA3968078.1"/>
    </source>
</evidence>
<organism evidence="1 2">
    <name type="scientific">Pedobacter ginsengiterrae</name>
    <dbReference type="NCBI Taxonomy" id="871696"/>
    <lineage>
        <taxon>Bacteria</taxon>
        <taxon>Pseudomonadati</taxon>
        <taxon>Bacteroidota</taxon>
        <taxon>Sphingobacteriia</taxon>
        <taxon>Sphingobacteriales</taxon>
        <taxon>Sphingobacteriaceae</taxon>
        <taxon>Pedobacter</taxon>
    </lineage>
</organism>
<dbReference type="Proteomes" id="UP001501081">
    <property type="component" value="Unassembled WGS sequence"/>
</dbReference>
<gene>
    <name evidence="1" type="ORF">GCM10022246_21070</name>
</gene>
<accession>A0ABP7PMA2</accession>
<name>A0ABP7PMA2_9SPHI</name>
<reference evidence="2" key="1">
    <citation type="journal article" date="2019" name="Int. J. Syst. Evol. Microbiol.">
        <title>The Global Catalogue of Microorganisms (GCM) 10K type strain sequencing project: providing services to taxonomists for standard genome sequencing and annotation.</title>
        <authorList>
            <consortium name="The Broad Institute Genomics Platform"/>
            <consortium name="The Broad Institute Genome Sequencing Center for Infectious Disease"/>
            <person name="Wu L."/>
            <person name="Ma J."/>
        </authorList>
    </citation>
    <scope>NUCLEOTIDE SEQUENCE [LARGE SCALE GENOMIC DNA]</scope>
    <source>
        <strain evidence="2">JCM 17338</strain>
    </source>
</reference>